<feature type="chain" id="PRO_5047009630" description="Thionin-like protein 2" evidence="1">
    <location>
        <begin position="22"/>
        <end position="143"/>
    </location>
</feature>
<dbReference type="Proteomes" id="UP000827721">
    <property type="component" value="Unassembled WGS sequence"/>
</dbReference>
<feature type="signal peptide" evidence="1">
    <location>
        <begin position="1"/>
        <end position="21"/>
    </location>
</feature>
<dbReference type="PANTHER" id="PTHR36312">
    <property type="entry name" value="THIONIN-LIKE PROTEIN 1"/>
    <property type="match status" value="1"/>
</dbReference>
<evidence type="ECO:0000256" key="1">
    <source>
        <dbReference type="SAM" id="SignalP"/>
    </source>
</evidence>
<evidence type="ECO:0000313" key="2">
    <source>
        <dbReference type="EMBL" id="KAH7565162.1"/>
    </source>
</evidence>
<proteinExistence type="predicted"/>
<keyword evidence="3" id="KW-1185">Reference proteome</keyword>
<dbReference type="InterPro" id="IPR038975">
    <property type="entry name" value="THNL"/>
</dbReference>
<organism evidence="2 3">
    <name type="scientific">Xanthoceras sorbifolium</name>
    <dbReference type="NCBI Taxonomy" id="99658"/>
    <lineage>
        <taxon>Eukaryota</taxon>
        <taxon>Viridiplantae</taxon>
        <taxon>Streptophyta</taxon>
        <taxon>Embryophyta</taxon>
        <taxon>Tracheophyta</taxon>
        <taxon>Spermatophyta</taxon>
        <taxon>Magnoliopsida</taxon>
        <taxon>eudicotyledons</taxon>
        <taxon>Gunneridae</taxon>
        <taxon>Pentapetalae</taxon>
        <taxon>rosids</taxon>
        <taxon>malvids</taxon>
        <taxon>Sapindales</taxon>
        <taxon>Sapindaceae</taxon>
        <taxon>Xanthoceroideae</taxon>
        <taxon>Xanthoceras</taxon>
    </lineage>
</organism>
<dbReference type="PANTHER" id="PTHR36312:SF1">
    <property type="entry name" value="OS01G0594500 PROTEIN"/>
    <property type="match status" value="1"/>
</dbReference>
<sequence length="143" mass="15394">MGVQLIMLYIVVMGMLGGQSADAFLKRFRHCTANCAIDCMCIHPIVVTSYCPAVCAAKCAKCIFKECDIIQVPPPPYNCSGPSQNWSPDEDAAYLCTLGCAASSVYSNYSSTHNPNETEARVTSCSKTCTKKCVSSVTSKKLV</sequence>
<evidence type="ECO:0008006" key="4">
    <source>
        <dbReference type="Google" id="ProtNLM"/>
    </source>
</evidence>
<keyword evidence="1" id="KW-0732">Signal</keyword>
<dbReference type="EMBL" id="JAFEMO010000009">
    <property type="protein sequence ID" value="KAH7565162.1"/>
    <property type="molecule type" value="Genomic_DNA"/>
</dbReference>
<reference evidence="2 3" key="1">
    <citation type="submission" date="2021-02" db="EMBL/GenBank/DDBJ databases">
        <title>Plant Genome Project.</title>
        <authorList>
            <person name="Zhang R.-G."/>
        </authorList>
    </citation>
    <scope>NUCLEOTIDE SEQUENCE [LARGE SCALE GENOMIC DNA]</scope>
    <source>
        <tissue evidence="2">Leaves</tissue>
    </source>
</reference>
<protein>
    <recommendedName>
        <fullName evidence="4">Thionin-like protein 2</fullName>
    </recommendedName>
</protein>
<evidence type="ECO:0000313" key="3">
    <source>
        <dbReference type="Proteomes" id="UP000827721"/>
    </source>
</evidence>
<comment type="caution">
    <text evidence="2">The sequence shown here is derived from an EMBL/GenBank/DDBJ whole genome shotgun (WGS) entry which is preliminary data.</text>
</comment>
<gene>
    <name evidence="2" type="ORF">JRO89_XS09G0149100</name>
</gene>
<name>A0ABQ8HLI3_9ROSI</name>
<accession>A0ABQ8HLI3</accession>